<sequence>MIAGGLTDGDSGRRAHSRATRTIMEIDNKVPAGGPMIYFGPADAQGVHLPHNDALVISAAIANYTVQCIFVDSGSSADALFHKVNQQMELGDVPLEPVDTSKIYLEQLPLLHQPQSAIKAQALAEFVNEATFTEENEGNWLLHVDGSSTLAGSGAGIVLTSPEGDELEYNLHFDFKASNNEAEYETLIAGIRIALDAGARNLIAYMNSQLVTKQVEASSLVDCNTRSITIKTLVKNSLKTDIATLQIETDWRKSLLDYLMEDILPADEKKAAHFFHQQPA</sequence>
<proteinExistence type="predicted"/>
<dbReference type="InterPro" id="IPR012337">
    <property type="entry name" value="RNaseH-like_sf"/>
</dbReference>
<evidence type="ECO:0000259" key="1">
    <source>
        <dbReference type="Pfam" id="PF13456"/>
    </source>
</evidence>
<dbReference type="PANTHER" id="PTHR48475:SF2">
    <property type="entry name" value="RIBONUCLEASE H"/>
    <property type="match status" value="1"/>
</dbReference>
<gene>
    <name evidence="2" type="ORF">Slati_3798500</name>
</gene>
<dbReference type="Gene3D" id="3.30.420.10">
    <property type="entry name" value="Ribonuclease H-like superfamily/Ribonuclease H"/>
    <property type="match status" value="1"/>
</dbReference>
<feature type="domain" description="RNase H type-1" evidence="1">
    <location>
        <begin position="145"/>
        <end position="218"/>
    </location>
</feature>
<evidence type="ECO:0000313" key="2">
    <source>
        <dbReference type="EMBL" id="KAL0412088.1"/>
    </source>
</evidence>
<accession>A0AAW2U5K0</accession>
<protein>
    <recommendedName>
        <fullName evidence="1">RNase H type-1 domain-containing protein</fullName>
    </recommendedName>
</protein>
<comment type="caution">
    <text evidence="2">The sequence shown here is derived from an EMBL/GenBank/DDBJ whole genome shotgun (WGS) entry which is preliminary data.</text>
</comment>
<reference evidence="2" key="1">
    <citation type="submission" date="2020-06" db="EMBL/GenBank/DDBJ databases">
        <authorList>
            <person name="Li T."/>
            <person name="Hu X."/>
            <person name="Zhang T."/>
            <person name="Song X."/>
            <person name="Zhang H."/>
            <person name="Dai N."/>
            <person name="Sheng W."/>
            <person name="Hou X."/>
            <person name="Wei L."/>
        </authorList>
    </citation>
    <scope>NUCLEOTIDE SEQUENCE</scope>
    <source>
        <strain evidence="2">KEN1</strain>
        <tissue evidence="2">Leaf</tissue>
    </source>
</reference>
<dbReference type="InterPro" id="IPR036397">
    <property type="entry name" value="RNaseH_sf"/>
</dbReference>
<dbReference type="AlphaFoldDB" id="A0AAW2U5K0"/>
<name>A0AAW2U5K0_9LAMI</name>
<dbReference type="PANTHER" id="PTHR48475">
    <property type="entry name" value="RIBONUCLEASE H"/>
    <property type="match status" value="1"/>
</dbReference>
<dbReference type="InterPro" id="IPR002156">
    <property type="entry name" value="RNaseH_domain"/>
</dbReference>
<dbReference type="Pfam" id="PF13456">
    <property type="entry name" value="RVT_3"/>
    <property type="match status" value="1"/>
</dbReference>
<dbReference type="GO" id="GO:0004523">
    <property type="term" value="F:RNA-DNA hybrid ribonuclease activity"/>
    <property type="evidence" value="ECO:0007669"/>
    <property type="project" value="InterPro"/>
</dbReference>
<organism evidence="2">
    <name type="scientific">Sesamum latifolium</name>
    <dbReference type="NCBI Taxonomy" id="2727402"/>
    <lineage>
        <taxon>Eukaryota</taxon>
        <taxon>Viridiplantae</taxon>
        <taxon>Streptophyta</taxon>
        <taxon>Embryophyta</taxon>
        <taxon>Tracheophyta</taxon>
        <taxon>Spermatophyta</taxon>
        <taxon>Magnoliopsida</taxon>
        <taxon>eudicotyledons</taxon>
        <taxon>Gunneridae</taxon>
        <taxon>Pentapetalae</taxon>
        <taxon>asterids</taxon>
        <taxon>lamiids</taxon>
        <taxon>Lamiales</taxon>
        <taxon>Pedaliaceae</taxon>
        <taxon>Sesamum</taxon>
    </lineage>
</organism>
<dbReference type="EMBL" id="JACGWN010000013">
    <property type="protein sequence ID" value="KAL0412088.1"/>
    <property type="molecule type" value="Genomic_DNA"/>
</dbReference>
<dbReference type="GO" id="GO:0003676">
    <property type="term" value="F:nucleic acid binding"/>
    <property type="evidence" value="ECO:0007669"/>
    <property type="project" value="InterPro"/>
</dbReference>
<reference evidence="2" key="2">
    <citation type="journal article" date="2024" name="Plant">
        <title>Genomic evolution and insights into agronomic trait innovations of Sesamum species.</title>
        <authorList>
            <person name="Miao H."/>
            <person name="Wang L."/>
            <person name="Qu L."/>
            <person name="Liu H."/>
            <person name="Sun Y."/>
            <person name="Le M."/>
            <person name="Wang Q."/>
            <person name="Wei S."/>
            <person name="Zheng Y."/>
            <person name="Lin W."/>
            <person name="Duan Y."/>
            <person name="Cao H."/>
            <person name="Xiong S."/>
            <person name="Wang X."/>
            <person name="Wei L."/>
            <person name="Li C."/>
            <person name="Ma Q."/>
            <person name="Ju M."/>
            <person name="Zhao R."/>
            <person name="Li G."/>
            <person name="Mu C."/>
            <person name="Tian Q."/>
            <person name="Mei H."/>
            <person name="Zhang T."/>
            <person name="Gao T."/>
            <person name="Zhang H."/>
        </authorList>
    </citation>
    <scope>NUCLEOTIDE SEQUENCE</scope>
    <source>
        <strain evidence="2">KEN1</strain>
    </source>
</reference>
<dbReference type="SUPFAM" id="SSF53098">
    <property type="entry name" value="Ribonuclease H-like"/>
    <property type="match status" value="1"/>
</dbReference>